<feature type="transmembrane region" description="Helical" evidence="1">
    <location>
        <begin position="116"/>
        <end position="136"/>
    </location>
</feature>
<proteinExistence type="predicted"/>
<keyword evidence="1" id="KW-1133">Transmembrane helix</keyword>
<evidence type="ECO:0000313" key="2">
    <source>
        <dbReference type="EMBL" id="PSR26750.1"/>
    </source>
</evidence>
<keyword evidence="1" id="KW-0472">Membrane</keyword>
<gene>
    <name evidence="2" type="ORF">C7B46_19765</name>
</gene>
<protein>
    <submittedName>
        <fullName evidence="2">Uncharacterized protein</fullName>
    </submittedName>
</protein>
<comment type="caution">
    <text evidence="2">The sequence shown here is derived from an EMBL/GenBank/DDBJ whole genome shotgun (WGS) entry which is preliminary data.</text>
</comment>
<dbReference type="Proteomes" id="UP000242972">
    <property type="component" value="Unassembled WGS sequence"/>
</dbReference>
<feature type="transmembrane region" description="Helical" evidence="1">
    <location>
        <begin position="6"/>
        <end position="25"/>
    </location>
</feature>
<organism evidence="2 3">
    <name type="scientific">Sulfobacillus benefaciens</name>
    <dbReference type="NCBI Taxonomy" id="453960"/>
    <lineage>
        <taxon>Bacteria</taxon>
        <taxon>Bacillati</taxon>
        <taxon>Bacillota</taxon>
        <taxon>Clostridia</taxon>
        <taxon>Eubacteriales</taxon>
        <taxon>Clostridiales Family XVII. Incertae Sedis</taxon>
        <taxon>Sulfobacillus</taxon>
    </lineage>
</organism>
<feature type="transmembrane region" description="Helical" evidence="1">
    <location>
        <begin position="32"/>
        <end position="50"/>
    </location>
</feature>
<feature type="transmembrane region" description="Helical" evidence="1">
    <location>
        <begin position="88"/>
        <end position="110"/>
    </location>
</feature>
<sequence>MEAPVVGLLLFMDFVSIWGVTHHVMHIMMTPWWFGALGWVGGNILFALAWRLHAKKPTDVDVTMVAMVFSFPTSMAAGLMMEHWLSSYIIEIASGIWLAISLVLGSMAAFTHPRDGTASFVLGWGAFPLAMFWRILFQNNGEICDKGSSRCMDL</sequence>
<accession>A0A2T2WWY3</accession>
<dbReference type="EMBL" id="PXYW01000119">
    <property type="protein sequence ID" value="PSR26750.1"/>
    <property type="molecule type" value="Genomic_DNA"/>
</dbReference>
<dbReference type="AlphaFoldDB" id="A0A2T2WWY3"/>
<evidence type="ECO:0000313" key="3">
    <source>
        <dbReference type="Proteomes" id="UP000242972"/>
    </source>
</evidence>
<reference evidence="2 3" key="1">
    <citation type="journal article" date="2014" name="BMC Genomics">
        <title>Comparison of environmental and isolate Sulfobacillus genomes reveals diverse carbon, sulfur, nitrogen, and hydrogen metabolisms.</title>
        <authorList>
            <person name="Justice N.B."/>
            <person name="Norman A."/>
            <person name="Brown C.T."/>
            <person name="Singh A."/>
            <person name="Thomas B.C."/>
            <person name="Banfield J.F."/>
        </authorList>
    </citation>
    <scope>NUCLEOTIDE SEQUENCE [LARGE SCALE GENOMIC DNA]</scope>
    <source>
        <strain evidence="2">AMDSBA4</strain>
    </source>
</reference>
<name>A0A2T2WWY3_9FIRM</name>
<keyword evidence="1" id="KW-0812">Transmembrane</keyword>
<evidence type="ECO:0000256" key="1">
    <source>
        <dbReference type="SAM" id="Phobius"/>
    </source>
</evidence>